<gene>
    <name evidence="11" type="ordered locus">DEFDS_1083</name>
</gene>
<dbReference type="AlphaFoldDB" id="D3PD79"/>
<dbReference type="HOGENOM" id="CLU_037408_1_1_0"/>
<evidence type="ECO:0000256" key="5">
    <source>
        <dbReference type="ARBA" id="ARBA00022842"/>
    </source>
</evidence>
<protein>
    <recommendedName>
        <fullName evidence="9">Magnesium transporter MgtE</fullName>
    </recommendedName>
</protein>
<dbReference type="Gene3D" id="1.25.60.10">
    <property type="entry name" value="MgtE N-terminal domain-like"/>
    <property type="match status" value="1"/>
</dbReference>
<accession>D3PD79</accession>
<keyword evidence="6 9" id="KW-1133">Transmembrane helix</keyword>
<feature type="transmembrane region" description="Helical" evidence="9">
    <location>
        <begin position="360"/>
        <end position="381"/>
    </location>
</feature>
<evidence type="ECO:0000256" key="4">
    <source>
        <dbReference type="ARBA" id="ARBA00022692"/>
    </source>
</evidence>
<dbReference type="Pfam" id="PF03448">
    <property type="entry name" value="MgtE_N"/>
    <property type="match status" value="1"/>
</dbReference>
<dbReference type="GO" id="GO:0005886">
    <property type="term" value="C:plasma membrane"/>
    <property type="evidence" value="ECO:0007669"/>
    <property type="project" value="UniProtKB-SubCell"/>
</dbReference>
<dbReference type="SUPFAM" id="SSF158791">
    <property type="entry name" value="MgtE N-terminal domain-like"/>
    <property type="match status" value="1"/>
</dbReference>
<keyword evidence="5 9" id="KW-0460">Magnesium</keyword>
<feature type="domain" description="CBS" evidence="10">
    <location>
        <begin position="203"/>
        <end position="259"/>
    </location>
</feature>
<dbReference type="Gene3D" id="3.10.580.10">
    <property type="entry name" value="CBS-domain"/>
    <property type="match status" value="1"/>
</dbReference>
<dbReference type="STRING" id="639282.DEFDS_1083"/>
<comment type="function">
    <text evidence="9">Acts as a magnesium transporter.</text>
</comment>
<dbReference type="NCBIfam" id="TIGR00400">
    <property type="entry name" value="mgtE"/>
    <property type="match status" value="1"/>
</dbReference>
<keyword evidence="7 9" id="KW-0472">Membrane</keyword>
<keyword evidence="4 9" id="KW-0812">Transmembrane</keyword>
<evidence type="ECO:0000256" key="6">
    <source>
        <dbReference type="ARBA" id="ARBA00022989"/>
    </source>
</evidence>
<dbReference type="InterPro" id="IPR046342">
    <property type="entry name" value="CBS_dom_sf"/>
</dbReference>
<evidence type="ECO:0000256" key="8">
    <source>
        <dbReference type="PROSITE-ProRule" id="PRU00703"/>
    </source>
</evidence>
<dbReference type="SMART" id="SM00924">
    <property type="entry name" value="MgtE_N"/>
    <property type="match status" value="1"/>
</dbReference>
<evidence type="ECO:0000313" key="12">
    <source>
        <dbReference type="Proteomes" id="UP000001520"/>
    </source>
</evidence>
<dbReference type="InterPro" id="IPR006669">
    <property type="entry name" value="MgtE_transporter"/>
</dbReference>
<comment type="subcellular location">
    <subcellularLocation>
        <location evidence="9">Cell membrane</location>
        <topology evidence="9">Multi-pass membrane protein</topology>
    </subcellularLocation>
    <subcellularLocation>
        <location evidence="1">Membrane</location>
        <topology evidence="1">Multi-pass membrane protein</topology>
    </subcellularLocation>
</comment>
<organism evidence="11 12">
    <name type="scientific">Deferribacter desulfuricans (strain DSM 14783 / JCM 11476 / NBRC 101012 / SSM1)</name>
    <dbReference type="NCBI Taxonomy" id="639282"/>
    <lineage>
        <taxon>Bacteria</taxon>
        <taxon>Pseudomonadati</taxon>
        <taxon>Deferribacterota</taxon>
        <taxon>Deferribacteres</taxon>
        <taxon>Deferribacterales</taxon>
        <taxon>Deferribacteraceae</taxon>
        <taxon>Deferribacter</taxon>
    </lineage>
</organism>
<keyword evidence="8" id="KW-0129">CBS domain</keyword>
<dbReference type="InterPro" id="IPR000644">
    <property type="entry name" value="CBS_dom"/>
</dbReference>
<dbReference type="SUPFAM" id="SSF54631">
    <property type="entry name" value="CBS-domain pair"/>
    <property type="match status" value="1"/>
</dbReference>
<dbReference type="InterPro" id="IPR038076">
    <property type="entry name" value="MgtE_N_sf"/>
</dbReference>
<dbReference type="SUPFAM" id="SSF161093">
    <property type="entry name" value="MgtE membrane domain-like"/>
    <property type="match status" value="1"/>
</dbReference>
<evidence type="ECO:0000256" key="9">
    <source>
        <dbReference type="RuleBase" id="RU362011"/>
    </source>
</evidence>
<dbReference type="InterPro" id="IPR006668">
    <property type="entry name" value="Mg_transptr_MgtE_intracell_dom"/>
</dbReference>
<evidence type="ECO:0000256" key="2">
    <source>
        <dbReference type="ARBA" id="ARBA00009749"/>
    </source>
</evidence>
<feature type="transmembrane region" description="Helical" evidence="9">
    <location>
        <begin position="286"/>
        <end position="307"/>
    </location>
</feature>
<keyword evidence="12" id="KW-1185">Reference proteome</keyword>
<dbReference type="OrthoDB" id="9790355at2"/>
<dbReference type="Proteomes" id="UP000001520">
    <property type="component" value="Chromosome"/>
</dbReference>
<keyword evidence="9" id="KW-0479">Metal-binding</keyword>
<evidence type="ECO:0000256" key="7">
    <source>
        <dbReference type="ARBA" id="ARBA00023136"/>
    </source>
</evidence>
<dbReference type="InterPro" id="IPR006667">
    <property type="entry name" value="SLC41_membr_dom"/>
</dbReference>
<name>D3PD79_DEFDS</name>
<keyword evidence="9" id="KW-1003">Cell membrane</keyword>
<proteinExistence type="inferred from homology"/>
<dbReference type="Pfam" id="PF00571">
    <property type="entry name" value="CBS"/>
    <property type="match status" value="2"/>
</dbReference>
<feature type="transmembrane region" description="Helical" evidence="9">
    <location>
        <begin position="430"/>
        <end position="450"/>
    </location>
</feature>
<reference evidence="11 12" key="1">
    <citation type="journal article" date="2010" name="DNA Res.">
        <title>Bacterial lifestyle in a deep-sea hydrothermal vent chimney revealed by the genome sequence of the thermophilic bacterium Deferribacter desulfuricans SSM1.</title>
        <authorList>
            <person name="Takaki Y."/>
            <person name="Shimamura S."/>
            <person name="Nakagawa S."/>
            <person name="Fukuhara Y."/>
            <person name="Horikawa H."/>
            <person name="Ankai A."/>
            <person name="Harada T."/>
            <person name="Hosoyama A."/>
            <person name="Oguchi A."/>
            <person name="Fukui S."/>
            <person name="Fujita N."/>
            <person name="Takami H."/>
            <person name="Takai K."/>
        </authorList>
    </citation>
    <scope>NUCLEOTIDE SEQUENCE [LARGE SCALE GENOMIC DNA]</scope>
    <source>
        <strain evidence="12">DSM 14783 / JCM 11476 / NBRC 101012 / SSM1</strain>
    </source>
</reference>
<keyword evidence="3 9" id="KW-0813">Transport</keyword>
<dbReference type="Pfam" id="PF01769">
    <property type="entry name" value="MgtE"/>
    <property type="match status" value="1"/>
</dbReference>
<dbReference type="GO" id="GO:0046872">
    <property type="term" value="F:metal ion binding"/>
    <property type="evidence" value="ECO:0007669"/>
    <property type="project" value="UniProtKB-KW"/>
</dbReference>
<feature type="domain" description="CBS" evidence="10">
    <location>
        <begin position="140"/>
        <end position="201"/>
    </location>
</feature>
<dbReference type="CDD" id="cd04606">
    <property type="entry name" value="CBS_pair_Mg_transporter"/>
    <property type="match status" value="1"/>
</dbReference>
<dbReference type="KEGG" id="ddf:DEFDS_1083"/>
<dbReference type="RefSeq" id="WP_013007799.1">
    <property type="nucleotide sequence ID" value="NC_013939.1"/>
</dbReference>
<dbReference type="GO" id="GO:0015095">
    <property type="term" value="F:magnesium ion transmembrane transporter activity"/>
    <property type="evidence" value="ECO:0007669"/>
    <property type="project" value="UniProtKB-UniRule"/>
</dbReference>
<dbReference type="eggNOG" id="COG2239">
    <property type="taxonomic scope" value="Bacteria"/>
</dbReference>
<dbReference type="EMBL" id="AP011529">
    <property type="protein sequence ID" value="BAI80552.1"/>
    <property type="molecule type" value="Genomic_DNA"/>
</dbReference>
<evidence type="ECO:0000256" key="1">
    <source>
        <dbReference type="ARBA" id="ARBA00004141"/>
    </source>
</evidence>
<dbReference type="PANTHER" id="PTHR43773">
    <property type="entry name" value="MAGNESIUM TRANSPORTER MGTE"/>
    <property type="match status" value="1"/>
</dbReference>
<dbReference type="InterPro" id="IPR036739">
    <property type="entry name" value="SLC41_membr_dom_sf"/>
</dbReference>
<feature type="transmembrane region" description="Helical" evidence="9">
    <location>
        <begin position="387"/>
        <end position="409"/>
    </location>
</feature>
<dbReference type="SMART" id="SM00116">
    <property type="entry name" value="CBS"/>
    <property type="match status" value="2"/>
</dbReference>
<dbReference type="PANTHER" id="PTHR43773:SF1">
    <property type="entry name" value="MAGNESIUM TRANSPORTER MGTE"/>
    <property type="match status" value="1"/>
</dbReference>
<comment type="similarity">
    <text evidence="2 9">Belongs to the SLC41A transporter family.</text>
</comment>
<sequence>MLTPALRVKLETVKKLIRKNAKNSLQRVLDKLHPADIAIIIKNLNELDRKKIWDAIEDKSKIASIILELDDSQLIEFFEPMQPEEVALILNEMESDDAANILRLFDQDKVNEILKYMEKDDVEAVEELLHYPEDSAGAVMNPNFFALHEDTTVKEATKVLHKAEDVEMVFYLYVIDDAERLVGVISLRQLILNPPDKKLKEIMTTDVISVTVDMDREDVAKIVEKYDLLAVPVVDENRKLVGIITVDDVIDIIREEATEDIYKMIGTTDDELLLGNKAFKIAKIRLPWLLITFVGELVSGFVITFFQGKVHEFAILASFMPLVMAMGGNVGTQSSTILIRGMALGKIDKNELSRFMFKEVRVGMVMGLIMGILLAIFAPFWHGDPKIGVVVGCALFFALSFAAFTGTFVPATLIKFNFDPAVASGPFISTLNDITGLTIYFSVSLLLLSVL</sequence>
<feature type="transmembrane region" description="Helical" evidence="9">
    <location>
        <begin position="313"/>
        <end position="339"/>
    </location>
</feature>
<evidence type="ECO:0000259" key="10">
    <source>
        <dbReference type="PROSITE" id="PS51371"/>
    </source>
</evidence>
<comment type="subunit">
    <text evidence="9">Homodimer.</text>
</comment>
<dbReference type="Gene3D" id="1.10.357.20">
    <property type="entry name" value="SLC41 divalent cation transporters, integral membrane domain"/>
    <property type="match status" value="1"/>
</dbReference>
<dbReference type="PROSITE" id="PS51371">
    <property type="entry name" value="CBS"/>
    <property type="match status" value="2"/>
</dbReference>
<evidence type="ECO:0000256" key="3">
    <source>
        <dbReference type="ARBA" id="ARBA00022448"/>
    </source>
</evidence>
<evidence type="ECO:0000313" key="11">
    <source>
        <dbReference type="EMBL" id="BAI80552.1"/>
    </source>
</evidence>